<organism evidence="1 2">
    <name type="scientific">Rhizopogon vesiculosus</name>
    <dbReference type="NCBI Taxonomy" id="180088"/>
    <lineage>
        <taxon>Eukaryota</taxon>
        <taxon>Fungi</taxon>
        <taxon>Dikarya</taxon>
        <taxon>Basidiomycota</taxon>
        <taxon>Agaricomycotina</taxon>
        <taxon>Agaricomycetes</taxon>
        <taxon>Agaricomycetidae</taxon>
        <taxon>Boletales</taxon>
        <taxon>Suillineae</taxon>
        <taxon>Rhizopogonaceae</taxon>
        <taxon>Rhizopogon</taxon>
    </lineage>
</organism>
<dbReference type="AlphaFoldDB" id="A0A1J8QGB0"/>
<sequence>MWLLASGVRSRSLSSVSVMALLHWVPTWHRVA</sequence>
<proteinExistence type="predicted"/>
<comment type="caution">
    <text evidence="1">The sequence shown here is derived from an EMBL/GenBank/DDBJ whole genome shotgun (WGS) entry which is preliminary data.</text>
</comment>
<evidence type="ECO:0000313" key="2">
    <source>
        <dbReference type="Proteomes" id="UP000183567"/>
    </source>
</evidence>
<keyword evidence="2" id="KW-1185">Reference proteome</keyword>
<gene>
    <name evidence="1" type="ORF">AZE42_12662</name>
</gene>
<evidence type="ECO:0000313" key="1">
    <source>
        <dbReference type="EMBL" id="OJA20734.1"/>
    </source>
</evidence>
<accession>A0A1J8QGB0</accession>
<dbReference type="EMBL" id="LVVM01000424">
    <property type="protein sequence ID" value="OJA20734.1"/>
    <property type="molecule type" value="Genomic_DNA"/>
</dbReference>
<feature type="non-terminal residue" evidence="1">
    <location>
        <position position="32"/>
    </location>
</feature>
<dbReference type="Proteomes" id="UP000183567">
    <property type="component" value="Unassembled WGS sequence"/>
</dbReference>
<protein>
    <submittedName>
        <fullName evidence="1">Uncharacterized protein</fullName>
    </submittedName>
</protein>
<reference evidence="1 2" key="1">
    <citation type="submission" date="2016-03" db="EMBL/GenBank/DDBJ databases">
        <title>Comparative genomics of the ectomycorrhizal sister species Rhizopogon vinicolor and Rhizopogon vesiculosus (Basidiomycota: Boletales) reveals a divergence of the mating type B locus.</title>
        <authorList>
            <person name="Mujic A.B."/>
            <person name="Kuo A."/>
            <person name="Tritt A."/>
            <person name="Lipzen A."/>
            <person name="Chen C."/>
            <person name="Johnson J."/>
            <person name="Sharma A."/>
            <person name="Barry K."/>
            <person name="Grigoriev I.V."/>
            <person name="Spatafora J.W."/>
        </authorList>
    </citation>
    <scope>NUCLEOTIDE SEQUENCE [LARGE SCALE GENOMIC DNA]</scope>
    <source>
        <strain evidence="1 2">AM-OR11-056</strain>
    </source>
</reference>
<name>A0A1J8QGB0_9AGAM</name>